<dbReference type="EMBL" id="CAJNOJ010000382">
    <property type="protein sequence ID" value="CAF1425951.1"/>
    <property type="molecule type" value="Genomic_DNA"/>
</dbReference>
<feature type="transmembrane region" description="Helical" evidence="8">
    <location>
        <begin position="224"/>
        <end position="245"/>
    </location>
</feature>
<evidence type="ECO:0000313" key="11">
    <source>
        <dbReference type="EMBL" id="CAF1425951.1"/>
    </source>
</evidence>
<keyword evidence="12" id="KW-1185">Reference proteome</keyword>
<keyword evidence="4" id="KW-0297">G-protein coupled receptor</keyword>
<dbReference type="SUPFAM" id="SSF81321">
    <property type="entry name" value="Family A G protein-coupled receptor-like"/>
    <property type="match status" value="1"/>
</dbReference>
<evidence type="ECO:0000256" key="3">
    <source>
        <dbReference type="ARBA" id="ARBA00022989"/>
    </source>
</evidence>
<evidence type="ECO:0000313" key="10">
    <source>
        <dbReference type="EMBL" id="CAF1045480.1"/>
    </source>
</evidence>
<dbReference type="PROSITE" id="PS50262">
    <property type="entry name" value="G_PROTEIN_RECEP_F1_2"/>
    <property type="match status" value="1"/>
</dbReference>
<protein>
    <recommendedName>
        <fullName evidence="9">G-protein coupled receptors family 1 profile domain-containing protein</fullName>
    </recommendedName>
</protein>
<dbReference type="Proteomes" id="UP000663852">
    <property type="component" value="Unassembled WGS sequence"/>
</dbReference>
<gene>
    <name evidence="11" type="ORF">EDS130_LOCUS37863</name>
    <name evidence="10" type="ORF">XAT740_LOCUS15493</name>
</gene>
<dbReference type="EMBL" id="CAJNOR010000957">
    <property type="protein sequence ID" value="CAF1045480.1"/>
    <property type="molecule type" value="Genomic_DNA"/>
</dbReference>
<feature type="domain" description="G-protein coupled receptors family 1 profile" evidence="9">
    <location>
        <begin position="31"/>
        <end position="285"/>
    </location>
</feature>
<dbReference type="PANTHER" id="PTHR24243:SF208">
    <property type="entry name" value="PYROKININ-1 RECEPTOR"/>
    <property type="match status" value="1"/>
</dbReference>
<sequence>MSTEYIASLYYARMKFALYVSIPIWFICLFSELFSIIVFLSLKTFRRSSCAFYLLIMSVFNLIRLVFSTSLVTISMAFTINWTSAIVFYCQIRNLIVATCVISAVTMLCLAIIDQYFATCTRPRWQKWSNIKIAYRLTIIISTIWTANGVLYMIYLRQMSPINTAVCIPVDPIFLQYHVYGYFLTLSNLFPLIAVIFGILSYRNARTLTTRTHPLVRRELDKQLTVMVLVEITVYVCTYLPYSITSGFLQLNTNRDPVTLAQLNLINAVTLTINILTNGSSFYTYICVSQRFRRQAKYVLCDICMNRFRQNRIEPDQVTNEIFLGNML</sequence>
<keyword evidence="3 8" id="KW-1133">Transmembrane helix</keyword>
<proteinExistence type="predicted"/>
<evidence type="ECO:0000256" key="6">
    <source>
        <dbReference type="ARBA" id="ARBA00023170"/>
    </source>
</evidence>
<dbReference type="InterPro" id="IPR017452">
    <property type="entry name" value="GPCR_Rhodpsn_7TM"/>
</dbReference>
<keyword evidence="2 8" id="KW-0812">Transmembrane</keyword>
<evidence type="ECO:0000256" key="8">
    <source>
        <dbReference type="SAM" id="Phobius"/>
    </source>
</evidence>
<comment type="subcellular location">
    <subcellularLocation>
        <location evidence="1">Membrane</location>
        <topology evidence="1">Multi-pass membrane protein</topology>
    </subcellularLocation>
</comment>
<evidence type="ECO:0000256" key="4">
    <source>
        <dbReference type="ARBA" id="ARBA00023040"/>
    </source>
</evidence>
<evidence type="ECO:0000313" key="13">
    <source>
        <dbReference type="Proteomes" id="UP000663852"/>
    </source>
</evidence>
<organism evidence="11 13">
    <name type="scientific">Adineta ricciae</name>
    <name type="common">Rotifer</name>
    <dbReference type="NCBI Taxonomy" id="249248"/>
    <lineage>
        <taxon>Eukaryota</taxon>
        <taxon>Metazoa</taxon>
        <taxon>Spiralia</taxon>
        <taxon>Gnathifera</taxon>
        <taxon>Rotifera</taxon>
        <taxon>Eurotatoria</taxon>
        <taxon>Bdelloidea</taxon>
        <taxon>Adinetida</taxon>
        <taxon>Adinetidae</taxon>
        <taxon>Adineta</taxon>
    </lineage>
</organism>
<comment type="caution">
    <text evidence="11">The sequence shown here is derived from an EMBL/GenBank/DDBJ whole genome shotgun (WGS) entry which is preliminary data.</text>
</comment>
<evidence type="ECO:0000313" key="12">
    <source>
        <dbReference type="Proteomes" id="UP000663828"/>
    </source>
</evidence>
<feature type="transmembrane region" description="Helical" evidence="8">
    <location>
        <begin position="92"/>
        <end position="113"/>
    </location>
</feature>
<keyword evidence="6" id="KW-0675">Receptor</keyword>
<evidence type="ECO:0000256" key="2">
    <source>
        <dbReference type="ARBA" id="ARBA00022692"/>
    </source>
</evidence>
<feature type="transmembrane region" description="Helical" evidence="8">
    <location>
        <begin position="52"/>
        <end position="80"/>
    </location>
</feature>
<dbReference type="OrthoDB" id="9999243at2759"/>
<keyword evidence="5 8" id="KW-0472">Membrane</keyword>
<name>A0A815MQ87_ADIRI</name>
<feature type="transmembrane region" description="Helical" evidence="8">
    <location>
        <begin position="133"/>
        <end position="155"/>
    </location>
</feature>
<dbReference type="GO" id="GO:0016020">
    <property type="term" value="C:membrane"/>
    <property type="evidence" value="ECO:0007669"/>
    <property type="project" value="UniProtKB-SubCell"/>
</dbReference>
<dbReference type="Pfam" id="PF00001">
    <property type="entry name" value="7tm_1"/>
    <property type="match status" value="1"/>
</dbReference>
<dbReference type="AlphaFoldDB" id="A0A815MQ87"/>
<feature type="transmembrane region" description="Helical" evidence="8">
    <location>
        <begin position="265"/>
        <end position="288"/>
    </location>
</feature>
<dbReference type="Proteomes" id="UP000663828">
    <property type="component" value="Unassembled WGS sequence"/>
</dbReference>
<dbReference type="PANTHER" id="PTHR24243">
    <property type="entry name" value="G-PROTEIN COUPLED RECEPTOR"/>
    <property type="match status" value="1"/>
</dbReference>
<dbReference type="InterPro" id="IPR000276">
    <property type="entry name" value="GPCR_Rhodpsn"/>
</dbReference>
<feature type="transmembrane region" description="Helical" evidence="8">
    <location>
        <begin position="16"/>
        <end position="40"/>
    </location>
</feature>
<evidence type="ECO:0000259" key="9">
    <source>
        <dbReference type="PROSITE" id="PS50262"/>
    </source>
</evidence>
<accession>A0A815MQ87</accession>
<feature type="transmembrane region" description="Helical" evidence="8">
    <location>
        <begin position="179"/>
        <end position="203"/>
    </location>
</feature>
<evidence type="ECO:0000256" key="5">
    <source>
        <dbReference type="ARBA" id="ARBA00023136"/>
    </source>
</evidence>
<reference evidence="11" key="1">
    <citation type="submission" date="2021-02" db="EMBL/GenBank/DDBJ databases">
        <authorList>
            <person name="Nowell W R."/>
        </authorList>
    </citation>
    <scope>NUCLEOTIDE SEQUENCE</scope>
</reference>
<dbReference type="Gene3D" id="1.20.1070.10">
    <property type="entry name" value="Rhodopsin 7-helix transmembrane proteins"/>
    <property type="match status" value="1"/>
</dbReference>
<evidence type="ECO:0000256" key="1">
    <source>
        <dbReference type="ARBA" id="ARBA00004141"/>
    </source>
</evidence>
<evidence type="ECO:0000256" key="7">
    <source>
        <dbReference type="ARBA" id="ARBA00023224"/>
    </source>
</evidence>
<dbReference type="GO" id="GO:0004930">
    <property type="term" value="F:G protein-coupled receptor activity"/>
    <property type="evidence" value="ECO:0007669"/>
    <property type="project" value="UniProtKB-KW"/>
</dbReference>
<keyword evidence="7" id="KW-0807">Transducer</keyword>